<accession>A0A516Q4U7</accession>
<dbReference type="GO" id="GO:0019646">
    <property type="term" value="P:aerobic electron transport chain"/>
    <property type="evidence" value="ECO:0007669"/>
    <property type="project" value="TreeGrafter"/>
</dbReference>
<keyword evidence="8" id="KW-1185">Reference proteome</keyword>
<evidence type="ECO:0000256" key="5">
    <source>
        <dbReference type="ARBA" id="ARBA00023002"/>
    </source>
</evidence>
<evidence type="ECO:0000256" key="3">
    <source>
        <dbReference type="ARBA" id="ARBA00022630"/>
    </source>
</evidence>
<dbReference type="Proteomes" id="UP000319263">
    <property type="component" value="Chromosome"/>
</dbReference>
<dbReference type="InterPro" id="IPR036188">
    <property type="entry name" value="FAD/NAD-bd_sf"/>
</dbReference>
<dbReference type="GO" id="GO:0003955">
    <property type="term" value="F:NAD(P)H dehydrogenase (quinone) activity"/>
    <property type="evidence" value="ECO:0007669"/>
    <property type="project" value="TreeGrafter"/>
</dbReference>
<dbReference type="Pfam" id="PF07992">
    <property type="entry name" value="Pyr_redox_2"/>
    <property type="match status" value="1"/>
</dbReference>
<reference evidence="7 8" key="1">
    <citation type="submission" date="2019-07" db="EMBL/GenBank/DDBJ databases">
        <title>Microlunatus dokdonensis sp. nov. isolated from the rhizospheric soil of the wild plant Elymus tsukushiensis.</title>
        <authorList>
            <person name="Ghim S.-Y."/>
            <person name="Hwang Y.-J."/>
            <person name="Son J.-S."/>
            <person name="Shin J.-H."/>
        </authorList>
    </citation>
    <scope>NUCLEOTIDE SEQUENCE [LARGE SCALE GENOMIC DNA]</scope>
    <source>
        <strain evidence="7 8">KUDC0627</strain>
    </source>
</reference>
<dbReference type="AlphaFoldDB" id="A0A516Q4U7"/>
<dbReference type="PANTHER" id="PTHR42913:SF3">
    <property type="entry name" value="64 KDA MITOCHONDRIAL NADH DEHYDROGENASE (EUROFUNG)"/>
    <property type="match status" value="1"/>
</dbReference>
<evidence type="ECO:0000256" key="1">
    <source>
        <dbReference type="ARBA" id="ARBA00001974"/>
    </source>
</evidence>
<comment type="cofactor">
    <cofactor evidence="1">
        <name>FAD</name>
        <dbReference type="ChEBI" id="CHEBI:57692"/>
    </cofactor>
</comment>
<keyword evidence="3" id="KW-0285">Flavoprotein</keyword>
<name>A0A516Q4U7_9ACTN</name>
<dbReference type="PANTHER" id="PTHR42913">
    <property type="entry name" value="APOPTOSIS-INDUCING FACTOR 1"/>
    <property type="match status" value="1"/>
</dbReference>
<comment type="similarity">
    <text evidence="2">Belongs to the NADH dehydrogenase family.</text>
</comment>
<evidence type="ECO:0000256" key="4">
    <source>
        <dbReference type="ARBA" id="ARBA00022827"/>
    </source>
</evidence>
<organism evidence="7 8">
    <name type="scientific">Microlunatus elymi</name>
    <dbReference type="NCBI Taxonomy" id="2596828"/>
    <lineage>
        <taxon>Bacteria</taxon>
        <taxon>Bacillati</taxon>
        <taxon>Actinomycetota</taxon>
        <taxon>Actinomycetes</taxon>
        <taxon>Propionibacteriales</taxon>
        <taxon>Propionibacteriaceae</taxon>
        <taxon>Microlunatus</taxon>
    </lineage>
</organism>
<dbReference type="KEGG" id="mik:FOE78_23030"/>
<proteinExistence type="inferred from homology"/>
<dbReference type="InterPro" id="IPR051169">
    <property type="entry name" value="NADH-Q_oxidoreductase"/>
</dbReference>
<dbReference type="Gene3D" id="3.50.50.100">
    <property type="match status" value="1"/>
</dbReference>
<dbReference type="InterPro" id="IPR023753">
    <property type="entry name" value="FAD/NAD-binding_dom"/>
</dbReference>
<evidence type="ECO:0000256" key="2">
    <source>
        <dbReference type="ARBA" id="ARBA00005272"/>
    </source>
</evidence>
<keyword evidence="5" id="KW-0560">Oxidoreductase</keyword>
<evidence type="ECO:0000313" key="8">
    <source>
        <dbReference type="Proteomes" id="UP000319263"/>
    </source>
</evidence>
<dbReference type="PRINTS" id="PR00411">
    <property type="entry name" value="PNDRDTASEI"/>
</dbReference>
<gene>
    <name evidence="7" type="ORF">FOE78_23030</name>
</gene>
<protein>
    <submittedName>
        <fullName evidence="7">NAD(P)/FAD-dependent oxidoreductase</fullName>
    </submittedName>
</protein>
<evidence type="ECO:0000313" key="7">
    <source>
        <dbReference type="EMBL" id="QDP98392.1"/>
    </source>
</evidence>
<dbReference type="EMBL" id="CP041692">
    <property type="protein sequence ID" value="QDP98392.1"/>
    <property type="molecule type" value="Genomic_DNA"/>
</dbReference>
<dbReference type="OrthoDB" id="9781621at2"/>
<dbReference type="SUPFAM" id="SSF51905">
    <property type="entry name" value="FAD/NAD(P)-binding domain"/>
    <property type="match status" value="1"/>
</dbReference>
<dbReference type="RefSeq" id="WP_143988331.1">
    <property type="nucleotide sequence ID" value="NZ_CP041692.1"/>
</dbReference>
<sequence>MTSNEHVPHVVVLGAGFAGASALMELAHANVQVTVIDQHPYNTFRPLLYQVATGGLNPGDITYPLRHLSARNNARYRRAKVTGIDEERRQVLVDNGSPIDYDYVIIGIGSTTNHFGVPGAAEHSMSMYTRADALRVRDAIFGGLEKIAGESETGTGRFNVIVVGGGATGVEMAGAIAELKHAMLTPTFPELNPSEVNVILVEMTDSLLAPFDPSLQKYALRQLIQRGVDVRLKTAIAEVAKDHVRLKGDSTIRADLVVWAAGVAGYRELADWGLPTGKGGRVIIGDDLQVRDHDRLYAVGDTAINPDAPLPQLAPPAMQMGTHAARQIVRRTRGLPTEPFQYHDKGILATIGNRSAVVQLAGGIKITGTLAWIAWVALHLWFLLGGRNRVETLINLAYRYVIWPRQTGAIIGDVARPPSQS</sequence>
<dbReference type="PRINTS" id="PR00368">
    <property type="entry name" value="FADPNR"/>
</dbReference>
<feature type="domain" description="FAD/NAD(P)-binding" evidence="6">
    <location>
        <begin position="9"/>
        <end position="321"/>
    </location>
</feature>
<keyword evidence="4" id="KW-0274">FAD</keyword>
<evidence type="ECO:0000259" key="6">
    <source>
        <dbReference type="Pfam" id="PF07992"/>
    </source>
</evidence>